<evidence type="ECO:0000256" key="1">
    <source>
        <dbReference type="SAM" id="Coils"/>
    </source>
</evidence>
<protein>
    <recommendedName>
        <fullName evidence="6">Prenyltransferase and squalene oxidase repeat-containing protein</fullName>
    </recommendedName>
</protein>
<feature type="transmembrane region" description="Helical" evidence="2">
    <location>
        <begin position="609"/>
        <end position="629"/>
    </location>
</feature>
<reference evidence="4 5" key="1">
    <citation type="submission" date="2016-11" db="EMBL/GenBank/DDBJ databases">
        <authorList>
            <person name="Jaros S."/>
            <person name="Januszkiewicz K."/>
            <person name="Wedrychowicz H."/>
        </authorList>
    </citation>
    <scope>NUCLEOTIDE SEQUENCE [LARGE SCALE GENOMIC DNA]</scope>
    <source>
        <strain evidence="4 5">DSM 17459</strain>
    </source>
</reference>
<evidence type="ECO:0000256" key="3">
    <source>
        <dbReference type="SAM" id="SignalP"/>
    </source>
</evidence>
<gene>
    <name evidence="4" type="ORF">SAMN02745158_04068</name>
</gene>
<accession>A0A1M5CBW1</accession>
<dbReference type="STRING" id="1122155.SAMN02745158_04068"/>
<dbReference type="SUPFAM" id="SSF48239">
    <property type="entry name" value="Terpenoid cyclases/Protein prenyltransferases"/>
    <property type="match status" value="1"/>
</dbReference>
<dbReference type="Gene3D" id="1.50.10.20">
    <property type="match status" value="1"/>
</dbReference>
<proteinExistence type="predicted"/>
<dbReference type="Proteomes" id="UP000184245">
    <property type="component" value="Unassembled WGS sequence"/>
</dbReference>
<keyword evidence="5" id="KW-1185">Reference proteome</keyword>
<feature type="signal peptide" evidence="3">
    <location>
        <begin position="1"/>
        <end position="35"/>
    </location>
</feature>
<dbReference type="EMBL" id="FQVI01000037">
    <property type="protein sequence ID" value="SHF52087.1"/>
    <property type="molecule type" value="Genomic_DNA"/>
</dbReference>
<dbReference type="OrthoDB" id="411361at2"/>
<feature type="coiled-coil region" evidence="1">
    <location>
        <begin position="523"/>
        <end position="553"/>
    </location>
</feature>
<keyword evidence="2" id="KW-0472">Membrane</keyword>
<keyword evidence="2" id="KW-0812">Transmembrane</keyword>
<organism evidence="4 5">
    <name type="scientific">Lactonifactor longoviformis DSM 17459</name>
    <dbReference type="NCBI Taxonomy" id="1122155"/>
    <lineage>
        <taxon>Bacteria</taxon>
        <taxon>Bacillati</taxon>
        <taxon>Bacillota</taxon>
        <taxon>Clostridia</taxon>
        <taxon>Eubacteriales</taxon>
        <taxon>Clostridiaceae</taxon>
        <taxon>Lactonifactor</taxon>
    </lineage>
</organism>
<dbReference type="InterPro" id="IPR008930">
    <property type="entry name" value="Terpenoid_cyclase/PrenylTrfase"/>
</dbReference>
<feature type="chain" id="PRO_5012838553" description="Prenyltransferase and squalene oxidase repeat-containing protein" evidence="3">
    <location>
        <begin position="36"/>
        <end position="655"/>
    </location>
</feature>
<keyword evidence="1" id="KW-0175">Coiled coil</keyword>
<evidence type="ECO:0000313" key="5">
    <source>
        <dbReference type="Proteomes" id="UP000184245"/>
    </source>
</evidence>
<keyword evidence="3" id="KW-0732">Signal</keyword>
<evidence type="ECO:0000256" key="2">
    <source>
        <dbReference type="SAM" id="Phobius"/>
    </source>
</evidence>
<sequence>MTLLKKKVTNYRKRFCAALLTFAILVTGAPAPVMAQVTHKEYAGEELLGVMKDIVNWKKSAMGYSEEENLFQTSFVEGAGTTAADWFPVGIGRSGYPDDYGAYLAVLGDQITKRYTKAEKLDRSKATEWHRMSLAVLALGGDPTNIGKDPEGNPVNLIADGSYYRGKTSPLGNQGINGRIWGLIQMDSLRYTVPEDATDTRDGLIEILLALQQENGGFSLMPDSAEPDVDITGMAVQALAPYYNSEQTYTYTRSATGKEETRTVRQAVDDSLALLSQEQSDEGDYSSWGSPNSESVSQVIVALCSLGINPAEDERFIKNGNTLVDGLMKYRLEDGGFIHSKEADPNNPTADPTKSNDMASQQALYALTALCRYYGGMRSLYDFRPEQSSEVKSQIAQVQKEIAELPVEPGAGDREKIQGIFDKYLQIPPEERCYVYSYHKLADAMEAQGIQNTSESLSAAMNLNTSGSGTVGTLFGEAMEFSVNVPFSSEDAKKVAELPDSITTESYTLVVSLLDKWNKSENKDAYGEEKEILEKKKAEIEAIQEEIDAINQEVIDKLYPVDRISLKDKETVKSIVARCKKLSEYDQKQIQQYEDIQRAETMIRNRTTAVWLGAVLGILAVILIIFVVLHMKKRKRQKLAEKMMPAEDDEEDWED</sequence>
<name>A0A1M5CBW1_9CLOT</name>
<dbReference type="AlphaFoldDB" id="A0A1M5CBW1"/>
<evidence type="ECO:0008006" key="6">
    <source>
        <dbReference type="Google" id="ProtNLM"/>
    </source>
</evidence>
<evidence type="ECO:0000313" key="4">
    <source>
        <dbReference type="EMBL" id="SHF52087.1"/>
    </source>
</evidence>
<dbReference type="RefSeq" id="WP_072854598.1">
    <property type="nucleotide sequence ID" value="NZ_FQVI01000037.1"/>
</dbReference>
<keyword evidence="2" id="KW-1133">Transmembrane helix</keyword>